<feature type="region of interest" description="Disordered" evidence="1">
    <location>
        <begin position="120"/>
        <end position="142"/>
    </location>
</feature>
<feature type="domain" description="Rhodanese" evidence="2">
    <location>
        <begin position="22"/>
        <end position="128"/>
    </location>
</feature>
<gene>
    <name evidence="3" type="ORF">SMD31_18630</name>
</gene>
<dbReference type="InterPro" id="IPR044240">
    <property type="entry name" value="STR4-like"/>
</dbReference>
<sequence length="142" mass="15106">MSQSGNYAGDVTPQAAWDALQTDPKARLVDVRTQPEWSFVGVPNLSSVAKKVVLASWQVYPAMAVDPDFAAKVKAQLGDAGGPVYFLCRSGARSRAAAIAMTEAGLCPCFNVAGGFEGDKDGDNHRGRMNGWKASGLPWMQD</sequence>
<dbReference type="SUPFAM" id="SSF52821">
    <property type="entry name" value="Rhodanese/Cell cycle control phosphatase"/>
    <property type="match status" value="1"/>
</dbReference>
<dbReference type="PROSITE" id="PS50206">
    <property type="entry name" value="RHODANESE_3"/>
    <property type="match status" value="1"/>
</dbReference>
<dbReference type="CDD" id="cd01522">
    <property type="entry name" value="RHOD_1"/>
    <property type="match status" value="1"/>
</dbReference>
<name>A0ABU5E445_9PROT</name>
<evidence type="ECO:0000313" key="4">
    <source>
        <dbReference type="Proteomes" id="UP001271769"/>
    </source>
</evidence>
<dbReference type="PANTHER" id="PTHR47377">
    <property type="entry name" value="RHODANESE-LIKE DOMAIN-CONTAINING PROTEIN 4, CHLOROPLASTIC"/>
    <property type="match status" value="1"/>
</dbReference>
<dbReference type="InterPro" id="IPR001763">
    <property type="entry name" value="Rhodanese-like_dom"/>
</dbReference>
<dbReference type="SMART" id="SM00450">
    <property type="entry name" value="RHOD"/>
    <property type="match status" value="1"/>
</dbReference>
<evidence type="ECO:0000313" key="3">
    <source>
        <dbReference type="EMBL" id="MDY0873964.1"/>
    </source>
</evidence>
<dbReference type="PANTHER" id="PTHR47377:SF1">
    <property type="entry name" value="RHODANESE-LIKE DOMAIN-CONTAINING PROTEIN 4, CHLOROPLASTIC"/>
    <property type="match status" value="1"/>
</dbReference>
<dbReference type="EMBL" id="JAXCLX010000003">
    <property type="protein sequence ID" value="MDY0873964.1"/>
    <property type="molecule type" value="Genomic_DNA"/>
</dbReference>
<reference evidence="3 4" key="1">
    <citation type="journal article" date="2013" name="Antonie Van Leeuwenhoek">
        <title>Dongia rigui sp. nov., isolated from freshwater of a large wetland in Korea.</title>
        <authorList>
            <person name="Baik K.S."/>
            <person name="Hwang Y.M."/>
            <person name="Choi J.S."/>
            <person name="Kwon J."/>
            <person name="Seong C.N."/>
        </authorList>
    </citation>
    <scope>NUCLEOTIDE SEQUENCE [LARGE SCALE GENOMIC DNA]</scope>
    <source>
        <strain evidence="3 4">04SU4-P</strain>
    </source>
</reference>
<evidence type="ECO:0000256" key="1">
    <source>
        <dbReference type="SAM" id="MobiDB-lite"/>
    </source>
</evidence>
<evidence type="ECO:0000259" key="2">
    <source>
        <dbReference type="PROSITE" id="PS50206"/>
    </source>
</evidence>
<organism evidence="3 4">
    <name type="scientific">Dongia rigui</name>
    <dbReference type="NCBI Taxonomy" id="940149"/>
    <lineage>
        <taxon>Bacteria</taxon>
        <taxon>Pseudomonadati</taxon>
        <taxon>Pseudomonadota</taxon>
        <taxon>Alphaproteobacteria</taxon>
        <taxon>Rhodospirillales</taxon>
        <taxon>Dongiaceae</taxon>
        <taxon>Dongia</taxon>
    </lineage>
</organism>
<dbReference type="RefSeq" id="WP_320502434.1">
    <property type="nucleotide sequence ID" value="NZ_JAXCLX010000003.1"/>
</dbReference>
<proteinExistence type="predicted"/>
<dbReference type="Proteomes" id="UP001271769">
    <property type="component" value="Unassembled WGS sequence"/>
</dbReference>
<keyword evidence="4" id="KW-1185">Reference proteome</keyword>
<protein>
    <submittedName>
        <fullName evidence="3">Rhodanese-like domain-containing protein</fullName>
    </submittedName>
</protein>
<comment type="caution">
    <text evidence="3">The sequence shown here is derived from an EMBL/GenBank/DDBJ whole genome shotgun (WGS) entry which is preliminary data.</text>
</comment>
<dbReference type="Gene3D" id="3.40.250.10">
    <property type="entry name" value="Rhodanese-like domain"/>
    <property type="match status" value="1"/>
</dbReference>
<dbReference type="Pfam" id="PF00581">
    <property type="entry name" value="Rhodanese"/>
    <property type="match status" value="1"/>
</dbReference>
<accession>A0ABU5E445</accession>
<dbReference type="InterPro" id="IPR036873">
    <property type="entry name" value="Rhodanese-like_dom_sf"/>
</dbReference>